<evidence type="ECO:0000313" key="5">
    <source>
        <dbReference type="Proteomes" id="UP001500618"/>
    </source>
</evidence>
<protein>
    <recommendedName>
        <fullName evidence="6">CobQ/CobB/MinD/ParA nucleotide binding domain-containing protein</fullName>
    </recommendedName>
</protein>
<dbReference type="EMBL" id="BAAANY010000009">
    <property type="protein sequence ID" value="GAA1676844.1"/>
    <property type="molecule type" value="Genomic_DNA"/>
</dbReference>
<reference evidence="5" key="1">
    <citation type="journal article" date="2019" name="Int. J. Syst. Evol. Microbiol.">
        <title>The Global Catalogue of Microorganisms (GCM) 10K type strain sequencing project: providing services to taxonomists for standard genome sequencing and annotation.</title>
        <authorList>
            <consortium name="The Broad Institute Genomics Platform"/>
            <consortium name="The Broad Institute Genome Sequencing Center for Infectious Disease"/>
            <person name="Wu L."/>
            <person name="Ma J."/>
        </authorList>
    </citation>
    <scope>NUCLEOTIDE SEQUENCE [LARGE SCALE GENOMIC DNA]</scope>
    <source>
        <strain evidence="5">JCM 14718</strain>
    </source>
</reference>
<evidence type="ECO:0000313" key="4">
    <source>
        <dbReference type="EMBL" id="GAA1676844.1"/>
    </source>
</evidence>
<feature type="region of interest" description="Disordered" evidence="3">
    <location>
        <begin position="114"/>
        <end position="133"/>
    </location>
</feature>
<organism evidence="4 5">
    <name type="scientific">Fodinicola feengrottensis</name>
    <dbReference type="NCBI Taxonomy" id="435914"/>
    <lineage>
        <taxon>Bacteria</taxon>
        <taxon>Bacillati</taxon>
        <taxon>Actinomycetota</taxon>
        <taxon>Actinomycetes</taxon>
        <taxon>Mycobacteriales</taxon>
        <taxon>Fodinicola</taxon>
    </lineage>
</organism>
<dbReference type="SUPFAM" id="SSF52540">
    <property type="entry name" value="P-loop containing nucleoside triphosphate hydrolases"/>
    <property type="match status" value="1"/>
</dbReference>
<dbReference type="Proteomes" id="UP001500618">
    <property type="component" value="Unassembled WGS sequence"/>
</dbReference>
<keyword evidence="5" id="KW-1185">Reference proteome</keyword>
<evidence type="ECO:0000256" key="2">
    <source>
        <dbReference type="ARBA" id="ARBA00022840"/>
    </source>
</evidence>
<proteinExistence type="predicted"/>
<feature type="compositionally biased region" description="Pro residues" evidence="3">
    <location>
        <begin position="66"/>
        <end position="76"/>
    </location>
</feature>
<dbReference type="InterPro" id="IPR050625">
    <property type="entry name" value="ParA/MinD_ATPase"/>
</dbReference>
<dbReference type="PANTHER" id="PTHR43384">
    <property type="entry name" value="SEPTUM SITE-DETERMINING PROTEIN MIND HOMOLOG, CHLOROPLASTIC-RELATED"/>
    <property type="match status" value="1"/>
</dbReference>
<dbReference type="RefSeq" id="WP_344310426.1">
    <property type="nucleotide sequence ID" value="NZ_BAAANY010000009.1"/>
</dbReference>
<comment type="caution">
    <text evidence="4">The sequence shown here is derived from an EMBL/GenBank/DDBJ whole genome shotgun (WGS) entry which is preliminary data.</text>
</comment>
<dbReference type="Gene3D" id="3.40.50.300">
    <property type="entry name" value="P-loop containing nucleotide triphosphate hydrolases"/>
    <property type="match status" value="1"/>
</dbReference>
<evidence type="ECO:0008006" key="6">
    <source>
        <dbReference type="Google" id="ProtNLM"/>
    </source>
</evidence>
<keyword evidence="2" id="KW-0067">ATP-binding</keyword>
<sequence length="468" mass="48190">MTEADEQDSDTVGRAAQDAAGALARMGIDPGVLGLQAPPPLPVAPPAWQPVSASPLAVGPVSAAPGAPPGPYPPSLPGGFQHPHQPTLREPDTGGGLAVPPLATVFRPAGTGRIVGRAAPMPTSSPPSGDGSLRFASPGTYLRRPLETMPQGLVGPAVPPLPPQPAGPDPAALQAAGGTVRQQWGTLPGMSGLRQVARGAGKGIVAPSAAGSIQRERELIARVRTRQREPRVTSFFSTVGGAGTTTTCAGVALALATVRGDQTALVDVQAGTRSLASRVAGTSSVSANDVIRAGTMAALPQPPATIGSLAVIDSAPWYSPAERGDLVEMLHQVRAAYPFTVLDVGDEVSGTAHAMMSRADRLVIVQPAQPDLVDAVQYAMGRINQVDPDRLRHLVVAVVGMTNRSYRTAIRRLGALLGASQRVVLVPYDRALEAGGPLSLAALRPATREAYLTLAAFAAERTDENFVR</sequence>
<feature type="region of interest" description="Disordered" evidence="3">
    <location>
        <begin position="62"/>
        <end position="103"/>
    </location>
</feature>
<keyword evidence="1" id="KW-0547">Nucleotide-binding</keyword>
<name>A0ABP4SQY0_9ACTN</name>
<dbReference type="InterPro" id="IPR027417">
    <property type="entry name" value="P-loop_NTPase"/>
</dbReference>
<accession>A0ABP4SQY0</accession>
<dbReference type="PANTHER" id="PTHR43384:SF6">
    <property type="entry name" value="SEPTUM SITE-DETERMINING PROTEIN MIND HOMOLOG, CHLOROPLASTIC"/>
    <property type="match status" value="1"/>
</dbReference>
<evidence type="ECO:0000256" key="1">
    <source>
        <dbReference type="ARBA" id="ARBA00022741"/>
    </source>
</evidence>
<gene>
    <name evidence="4" type="ORF">GCM10009765_27700</name>
</gene>
<evidence type="ECO:0000256" key="3">
    <source>
        <dbReference type="SAM" id="MobiDB-lite"/>
    </source>
</evidence>